<keyword evidence="3" id="KW-1185">Reference proteome</keyword>
<keyword evidence="2" id="KW-0946">Virion</keyword>
<evidence type="ECO:0000313" key="2">
    <source>
        <dbReference type="EMBL" id="MDQ0162074.1"/>
    </source>
</evidence>
<dbReference type="InterPro" id="IPR011009">
    <property type="entry name" value="Kinase-like_dom_sf"/>
</dbReference>
<dbReference type="NCBIfam" id="TIGR02905">
    <property type="entry name" value="spore_yutH"/>
    <property type="match status" value="1"/>
</dbReference>
<feature type="coiled-coil region" evidence="1">
    <location>
        <begin position="274"/>
        <end position="305"/>
    </location>
</feature>
<dbReference type="SUPFAM" id="SSF56112">
    <property type="entry name" value="Protein kinase-like (PK-like)"/>
    <property type="match status" value="1"/>
</dbReference>
<dbReference type="PANTHER" id="PTHR39179">
    <property type="entry name" value="SPORE COAT PROTEIN I"/>
    <property type="match status" value="1"/>
</dbReference>
<dbReference type="RefSeq" id="WP_419151612.1">
    <property type="nucleotide sequence ID" value="NZ_JAUSTR010000002.1"/>
</dbReference>
<organism evidence="2 3">
    <name type="scientific">Aeribacillus alveayuensis</name>
    <dbReference type="NCBI Taxonomy" id="279215"/>
    <lineage>
        <taxon>Bacteria</taxon>
        <taxon>Bacillati</taxon>
        <taxon>Bacillota</taxon>
        <taxon>Bacilli</taxon>
        <taxon>Bacillales</taxon>
        <taxon>Bacillaceae</taxon>
        <taxon>Aeribacillus</taxon>
    </lineage>
</organism>
<dbReference type="Proteomes" id="UP001225646">
    <property type="component" value="Unassembled WGS sequence"/>
</dbReference>
<protein>
    <submittedName>
        <fullName evidence="2">Spore coat protein YutH</fullName>
    </submittedName>
</protein>
<dbReference type="Gene3D" id="3.90.1200.10">
    <property type="match status" value="1"/>
</dbReference>
<keyword evidence="1" id="KW-0175">Coiled coil</keyword>
<name>A0ABT9VM77_9BACI</name>
<keyword evidence="2" id="KW-0167">Capsid protein</keyword>
<accession>A0ABT9VM77</accession>
<gene>
    <name evidence="2" type="ORF">J2S06_001148</name>
</gene>
<comment type="caution">
    <text evidence="2">The sequence shown here is derived from an EMBL/GenBank/DDBJ whole genome shotgun (WGS) entry which is preliminary data.</text>
</comment>
<reference evidence="2 3" key="1">
    <citation type="submission" date="2023-07" db="EMBL/GenBank/DDBJ databases">
        <title>Genomic Encyclopedia of Type Strains, Phase IV (KMG-IV): sequencing the most valuable type-strain genomes for metagenomic binning, comparative biology and taxonomic classification.</title>
        <authorList>
            <person name="Goeker M."/>
        </authorList>
    </citation>
    <scope>NUCLEOTIDE SEQUENCE [LARGE SCALE GENOMIC DNA]</scope>
    <source>
        <strain evidence="2 3">DSM 19092</strain>
    </source>
</reference>
<proteinExistence type="predicted"/>
<evidence type="ECO:0000256" key="1">
    <source>
        <dbReference type="SAM" id="Coils"/>
    </source>
</evidence>
<dbReference type="InterPro" id="IPR047175">
    <property type="entry name" value="CotS-like"/>
</dbReference>
<dbReference type="EMBL" id="JAUSTR010000002">
    <property type="protein sequence ID" value="MDQ0162074.1"/>
    <property type="molecule type" value="Genomic_DNA"/>
</dbReference>
<sequence length="331" mass="39751">MKNVIEETFGLTVLQFFDYGQYKAFRTRRKICMIVPVSHLEEDELYEMYQMGQHLLENKERNVAMFLLTKQGTLSFYYEKEKFVLLQVPFYSGPSKVYSLGRSLAQFHQKGRTLAVKISKTNRIGKWKSLWEQRLDQLEVFWRGKVNIQPLNHFDKMFVESFPYYLGLCENAIQYLVDTEIDDEPQPVDAATICHHRFTSETWKSPGCKIPTEWVFDHAGRDLAEYIRDQFDKNNEVFDAAFLEDYDRTARLSSFFWRLVYSRLLFPLHYFECIENYYLSKEEYRDEYEKKLEKMLQESGKYERYISSFSSLLSMRTRKIYLPRIHWLSPS</sequence>
<dbReference type="PANTHER" id="PTHR39179:SF2">
    <property type="entry name" value="ENDOSPORE COAT-ASSOCIATED PROTEIN YUTH"/>
    <property type="match status" value="1"/>
</dbReference>
<evidence type="ECO:0000313" key="3">
    <source>
        <dbReference type="Proteomes" id="UP001225646"/>
    </source>
</evidence>
<dbReference type="InterPro" id="IPR014254">
    <property type="entry name" value="Spore_coat_YutH"/>
</dbReference>